<keyword evidence="2" id="KW-1133">Transmembrane helix</keyword>
<name>A0A852VRY2_9MICO</name>
<evidence type="ECO:0000256" key="2">
    <source>
        <dbReference type="SAM" id="Phobius"/>
    </source>
</evidence>
<protein>
    <submittedName>
        <fullName evidence="3">Uncharacterized protein</fullName>
    </submittedName>
</protein>
<evidence type="ECO:0000256" key="1">
    <source>
        <dbReference type="SAM" id="MobiDB-lite"/>
    </source>
</evidence>
<dbReference type="Proteomes" id="UP000554054">
    <property type="component" value="Unassembled WGS sequence"/>
</dbReference>
<keyword evidence="2" id="KW-0472">Membrane</keyword>
<reference evidence="3 4" key="1">
    <citation type="submission" date="2020-07" db="EMBL/GenBank/DDBJ databases">
        <title>Sequencing the genomes of 1000 actinobacteria strains.</title>
        <authorList>
            <person name="Klenk H.-P."/>
        </authorList>
    </citation>
    <scope>NUCLEOTIDE SEQUENCE [LARGE SCALE GENOMIC DNA]</scope>
    <source>
        <strain evidence="3 4">DSM 26154</strain>
    </source>
</reference>
<keyword evidence="4" id="KW-1185">Reference proteome</keyword>
<comment type="caution">
    <text evidence="3">The sequence shown here is derived from an EMBL/GenBank/DDBJ whole genome shotgun (WGS) entry which is preliminary data.</text>
</comment>
<evidence type="ECO:0000313" key="3">
    <source>
        <dbReference type="EMBL" id="NYF97094.1"/>
    </source>
</evidence>
<organism evidence="3 4">
    <name type="scientific">Janibacter cremeus</name>
    <dbReference type="NCBI Taxonomy" id="1285192"/>
    <lineage>
        <taxon>Bacteria</taxon>
        <taxon>Bacillati</taxon>
        <taxon>Actinomycetota</taxon>
        <taxon>Actinomycetes</taxon>
        <taxon>Micrococcales</taxon>
        <taxon>Intrasporangiaceae</taxon>
        <taxon>Janibacter</taxon>
    </lineage>
</organism>
<accession>A0A852VRY2</accession>
<gene>
    <name evidence="3" type="ORF">BJY20_000486</name>
</gene>
<keyword evidence="2" id="KW-0812">Transmembrane</keyword>
<dbReference type="AlphaFoldDB" id="A0A852VRY2"/>
<dbReference type="EMBL" id="JACCAE010000001">
    <property type="protein sequence ID" value="NYF97094.1"/>
    <property type="molecule type" value="Genomic_DNA"/>
</dbReference>
<evidence type="ECO:0000313" key="4">
    <source>
        <dbReference type="Proteomes" id="UP000554054"/>
    </source>
</evidence>
<sequence length="80" mass="8500">MLSTVAPLLVGAETHVELPVPPFAYGLMALAVFAMMLAALFAFRQAATKLARPDNTVAHEPTNPYEGPGVYGHDDDGAHH</sequence>
<dbReference type="RefSeq" id="WP_185990068.1">
    <property type="nucleotide sequence ID" value="NZ_JACCAE010000001.1"/>
</dbReference>
<proteinExistence type="predicted"/>
<feature type="transmembrane region" description="Helical" evidence="2">
    <location>
        <begin position="23"/>
        <end position="43"/>
    </location>
</feature>
<feature type="region of interest" description="Disordered" evidence="1">
    <location>
        <begin position="53"/>
        <end position="80"/>
    </location>
</feature>